<dbReference type="Proteomes" id="UP000717996">
    <property type="component" value="Unassembled WGS sequence"/>
</dbReference>
<dbReference type="PANTHER" id="PTHR35506">
    <property type="entry name" value="OS02G0135600 PROTEIN"/>
    <property type="match status" value="1"/>
</dbReference>
<gene>
    <name evidence="1" type="ORF">G6F51_003065</name>
</gene>
<dbReference type="EMBL" id="JAANIT010000287">
    <property type="protein sequence ID" value="KAG1549414.1"/>
    <property type="molecule type" value="Genomic_DNA"/>
</dbReference>
<evidence type="ECO:0000313" key="2">
    <source>
        <dbReference type="Proteomes" id="UP000717996"/>
    </source>
</evidence>
<accession>A0A9P6YIZ3</accession>
<reference evidence="1" key="1">
    <citation type="journal article" date="2020" name="Microb. Genom.">
        <title>Genetic diversity of clinical and environmental Mucorales isolates obtained from an investigation of mucormycosis cases among solid organ transplant recipients.</title>
        <authorList>
            <person name="Nguyen M.H."/>
            <person name="Kaul D."/>
            <person name="Muto C."/>
            <person name="Cheng S.J."/>
            <person name="Richter R.A."/>
            <person name="Bruno V.M."/>
            <person name="Liu G."/>
            <person name="Beyhan S."/>
            <person name="Sundermann A.J."/>
            <person name="Mounaud S."/>
            <person name="Pasculle A.W."/>
            <person name="Nierman W.C."/>
            <person name="Driscoll E."/>
            <person name="Cumbie R."/>
            <person name="Clancy C.J."/>
            <person name="Dupont C.L."/>
        </authorList>
    </citation>
    <scope>NUCLEOTIDE SEQUENCE</scope>
    <source>
        <strain evidence="1">GL16</strain>
    </source>
</reference>
<evidence type="ECO:0000313" key="1">
    <source>
        <dbReference type="EMBL" id="KAG1549414.1"/>
    </source>
</evidence>
<organism evidence="1 2">
    <name type="scientific">Rhizopus oryzae</name>
    <name type="common">Mucormycosis agent</name>
    <name type="synonym">Rhizopus arrhizus var. delemar</name>
    <dbReference type="NCBI Taxonomy" id="64495"/>
    <lineage>
        <taxon>Eukaryota</taxon>
        <taxon>Fungi</taxon>
        <taxon>Fungi incertae sedis</taxon>
        <taxon>Mucoromycota</taxon>
        <taxon>Mucoromycotina</taxon>
        <taxon>Mucoromycetes</taxon>
        <taxon>Mucorales</taxon>
        <taxon>Mucorineae</taxon>
        <taxon>Rhizopodaceae</taxon>
        <taxon>Rhizopus</taxon>
    </lineage>
</organism>
<protein>
    <submittedName>
        <fullName evidence="1">Uncharacterized protein</fullName>
    </submittedName>
</protein>
<proteinExistence type="predicted"/>
<dbReference type="AlphaFoldDB" id="A0A9P6YIZ3"/>
<comment type="caution">
    <text evidence="1">The sequence shown here is derived from an EMBL/GenBank/DDBJ whole genome shotgun (WGS) entry which is preliminary data.</text>
</comment>
<dbReference type="OrthoDB" id="2288700at2759"/>
<sequence>MSDKASPKSALIFYCTFLPNQPVPNVDKITQLGCSGQLVLEKTDKVSDLVQLLGLYDQSNAPMKEILARRFNEMPLQITSYDSNNASISIPESGVKLIDFTNTENAWDIINNGCALDRPETLVCIVSEINQNEERKAEFMPQQSYWMKGGVKVEEIEKGRSLIYSYFHCGSTRRDSVEHFGQDIVRLSGNKKILAWHFLAEIGNKLGFVAKYGS</sequence>
<name>A0A9P6YIZ3_RHIOR</name>
<dbReference type="PANTHER" id="PTHR35506:SF1">
    <property type="entry name" value="OS02G0135600 PROTEIN"/>
    <property type="match status" value="1"/>
</dbReference>
<dbReference type="OMA" id="WHYLAEI"/>